<feature type="compositionally biased region" description="Pro residues" evidence="1">
    <location>
        <begin position="70"/>
        <end position="82"/>
    </location>
</feature>
<protein>
    <submittedName>
        <fullName evidence="3">Uncharacterized protein</fullName>
    </submittedName>
</protein>
<proteinExistence type="predicted"/>
<feature type="region of interest" description="Disordered" evidence="1">
    <location>
        <begin position="40"/>
        <end position="84"/>
    </location>
</feature>
<keyword evidence="2" id="KW-0732">Signal</keyword>
<feature type="chain" id="PRO_5043349426" evidence="2">
    <location>
        <begin position="26"/>
        <end position="106"/>
    </location>
</feature>
<name>A0AAV5IHZ4_9ROSI</name>
<feature type="compositionally biased region" description="Pro residues" evidence="1">
    <location>
        <begin position="47"/>
        <end position="58"/>
    </location>
</feature>
<comment type="caution">
    <text evidence="3">The sequence shown here is derived from an EMBL/GenBank/DDBJ whole genome shotgun (WGS) entry which is preliminary data.</text>
</comment>
<evidence type="ECO:0000256" key="1">
    <source>
        <dbReference type="SAM" id="MobiDB-lite"/>
    </source>
</evidence>
<dbReference type="AlphaFoldDB" id="A0AAV5IHZ4"/>
<dbReference type="PANTHER" id="PTHR48216">
    <property type="match status" value="1"/>
</dbReference>
<evidence type="ECO:0000313" key="4">
    <source>
        <dbReference type="Proteomes" id="UP001054252"/>
    </source>
</evidence>
<feature type="compositionally biased region" description="Low complexity" evidence="1">
    <location>
        <begin position="59"/>
        <end position="69"/>
    </location>
</feature>
<gene>
    <name evidence="3" type="ORF">SLEP1_g11046</name>
</gene>
<dbReference type="PANTHER" id="PTHR48216:SF1">
    <property type="match status" value="1"/>
</dbReference>
<feature type="signal peptide" evidence="2">
    <location>
        <begin position="1"/>
        <end position="25"/>
    </location>
</feature>
<organism evidence="3 4">
    <name type="scientific">Rubroshorea leprosula</name>
    <dbReference type="NCBI Taxonomy" id="152421"/>
    <lineage>
        <taxon>Eukaryota</taxon>
        <taxon>Viridiplantae</taxon>
        <taxon>Streptophyta</taxon>
        <taxon>Embryophyta</taxon>
        <taxon>Tracheophyta</taxon>
        <taxon>Spermatophyta</taxon>
        <taxon>Magnoliopsida</taxon>
        <taxon>eudicotyledons</taxon>
        <taxon>Gunneridae</taxon>
        <taxon>Pentapetalae</taxon>
        <taxon>rosids</taxon>
        <taxon>malvids</taxon>
        <taxon>Malvales</taxon>
        <taxon>Dipterocarpaceae</taxon>
        <taxon>Rubroshorea</taxon>
    </lineage>
</organism>
<dbReference type="Proteomes" id="UP001054252">
    <property type="component" value="Unassembled WGS sequence"/>
</dbReference>
<keyword evidence="4" id="KW-1185">Reference proteome</keyword>
<evidence type="ECO:0000256" key="2">
    <source>
        <dbReference type="SAM" id="SignalP"/>
    </source>
</evidence>
<dbReference type="EMBL" id="BPVZ01000012">
    <property type="protein sequence ID" value="GKU97984.1"/>
    <property type="molecule type" value="Genomic_DNA"/>
</dbReference>
<evidence type="ECO:0000313" key="3">
    <source>
        <dbReference type="EMBL" id="GKU97984.1"/>
    </source>
</evidence>
<accession>A0AAV5IHZ4</accession>
<sequence length="106" mass="11409">MASFNTFILTFFMALTFSSMELGLATRHLQQLLRQPQLSTLPTLPNELPPLPSVPILPQPTIQSSDLPLPSLPHPSSLPLPSLPNRGAVLPPLPSISSSLPKVSQP</sequence>
<reference evidence="3 4" key="1">
    <citation type="journal article" date="2021" name="Commun. Biol.">
        <title>The genome of Shorea leprosula (Dipterocarpaceae) highlights the ecological relevance of drought in aseasonal tropical rainforests.</title>
        <authorList>
            <person name="Ng K.K.S."/>
            <person name="Kobayashi M.J."/>
            <person name="Fawcett J.A."/>
            <person name="Hatakeyama M."/>
            <person name="Paape T."/>
            <person name="Ng C.H."/>
            <person name="Ang C.C."/>
            <person name="Tnah L.H."/>
            <person name="Lee C.T."/>
            <person name="Nishiyama T."/>
            <person name="Sese J."/>
            <person name="O'Brien M.J."/>
            <person name="Copetti D."/>
            <person name="Mohd Noor M.I."/>
            <person name="Ong R.C."/>
            <person name="Putra M."/>
            <person name="Sireger I.Z."/>
            <person name="Indrioko S."/>
            <person name="Kosugi Y."/>
            <person name="Izuno A."/>
            <person name="Isagi Y."/>
            <person name="Lee S.L."/>
            <person name="Shimizu K.K."/>
        </authorList>
    </citation>
    <scope>NUCLEOTIDE SEQUENCE [LARGE SCALE GENOMIC DNA]</scope>
    <source>
        <strain evidence="3">214</strain>
    </source>
</reference>